<organism evidence="2 3">
    <name type="scientific">Streptosporangium lutulentum</name>
    <dbReference type="NCBI Taxonomy" id="1461250"/>
    <lineage>
        <taxon>Bacteria</taxon>
        <taxon>Bacillati</taxon>
        <taxon>Actinomycetota</taxon>
        <taxon>Actinomycetes</taxon>
        <taxon>Streptosporangiales</taxon>
        <taxon>Streptosporangiaceae</taxon>
        <taxon>Streptosporangium</taxon>
    </lineage>
</organism>
<dbReference type="EMBL" id="JAUSQU010000001">
    <property type="protein sequence ID" value="MDP9843722.1"/>
    <property type="molecule type" value="Genomic_DNA"/>
</dbReference>
<evidence type="ECO:0000313" key="2">
    <source>
        <dbReference type="EMBL" id="MDP9843722.1"/>
    </source>
</evidence>
<reference evidence="2 3" key="1">
    <citation type="submission" date="2023-07" db="EMBL/GenBank/DDBJ databases">
        <title>Sequencing the genomes of 1000 actinobacteria strains.</title>
        <authorList>
            <person name="Klenk H.-P."/>
        </authorList>
    </citation>
    <scope>NUCLEOTIDE SEQUENCE [LARGE SCALE GENOMIC DNA]</scope>
    <source>
        <strain evidence="2 3">DSM 46740</strain>
    </source>
</reference>
<evidence type="ECO:0000259" key="1">
    <source>
        <dbReference type="Pfam" id="PF01494"/>
    </source>
</evidence>
<protein>
    <submittedName>
        <fullName evidence="2">2-polyprenyl-6-methoxyphenol hydroxylase-like FAD-dependent oxidoreductase</fullName>
    </submittedName>
</protein>
<sequence length="197" mass="21227">MAHIYHKANGQRGFSLTRETIAATMGNRSMNILRGDVKTVLYEAVRDTTEIRFATTIDAVNHDERAVHVTLSDGSIEHADLLIGADGLHSATRALAFGPEEDYRLDLDHMVAVYMLDKRPADIAEGTTGTLSAGGRTVAVISVADGRNVAFFGYRTDRSAATPADGPHKVLPASTATWDGWCPRSSRACRQPSPSTS</sequence>
<dbReference type="PANTHER" id="PTHR46865:SF8">
    <property type="entry name" value="POSSIBLE OXIDOREDUCTASE"/>
    <property type="match status" value="1"/>
</dbReference>
<dbReference type="RefSeq" id="WP_307558036.1">
    <property type="nucleotide sequence ID" value="NZ_JAUSQU010000001.1"/>
</dbReference>
<dbReference type="SUPFAM" id="SSF51905">
    <property type="entry name" value="FAD/NAD(P)-binding domain"/>
    <property type="match status" value="1"/>
</dbReference>
<accession>A0ABT9QAC6</accession>
<keyword evidence="3" id="KW-1185">Reference proteome</keyword>
<dbReference type="InterPro" id="IPR036188">
    <property type="entry name" value="FAD/NAD-bd_sf"/>
</dbReference>
<dbReference type="InterPro" id="IPR051704">
    <property type="entry name" value="FAD_aromatic-hydroxylase"/>
</dbReference>
<dbReference type="PANTHER" id="PTHR46865">
    <property type="entry name" value="OXIDOREDUCTASE-RELATED"/>
    <property type="match status" value="1"/>
</dbReference>
<proteinExistence type="predicted"/>
<comment type="caution">
    <text evidence="2">The sequence shown here is derived from an EMBL/GenBank/DDBJ whole genome shotgun (WGS) entry which is preliminary data.</text>
</comment>
<dbReference type="Gene3D" id="3.50.50.60">
    <property type="entry name" value="FAD/NAD(P)-binding domain"/>
    <property type="match status" value="1"/>
</dbReference>
<evidence type="ECO:0000313" key="3">
    <source>
        <dbReference type="Proteomes" id="UP001225356"/>
    </source>
</evidence>
<feature type="domain" description="FAD-binding" evidence="1">
    <location>
        <begin position="25"/>
        <end position="145"/>
    </location>
</feature>
<name>A0ABT9QAC6_9ACTN</name>
<gene>
    <name evidence="2" type="ORF">J2853_002933</name>
</gene>
<dbReference type="Proteomes" id="UP001225356">
    <property type="component" value="Unassembled WGS sequence"/>
</dbReference>
<dbReference type="InterPro" id="IPR002938">
    <property type="entry name" value="FAD-bd"/>
</dbReference>
<dbReference type="Pfam" id="PF01494">
    <property type="entry name" value="FAD_binding_3"/>
    <property type="match status" value="1"/>
</dbReference>